<feature type="compositionally biased region" description="Low complexity" evidence="1">
    <location>
        <begin position="121"/>
        <end position="137"/>
    </location>
</feature>
<sequence length="268" mass="29373">MLCSRNRFIFIRLVLIHYCLILLQVTPSDKNQQSKDQVDNKQNTGGSGQCNPDEPSTAWEDPEDVITCANVQNTSDFNRANTKSLSKSKRVKSYIQKKCKDVETKVRSRSKSGGRNETVKNSSTNNNSNTSATTTASWYVTQEPADGVQDDSRTEGGTVQLNAILNSNIAVANVSTCSTPAELHSTVSRDLNLPAISLSVPHSSSTSNVEPTTTTVVPVKEVPEKDEDNSDTASEGTLLDEVQSDVISEMLQVSEMFSLYFFTFSCRI</sequence>
<accession>A0AAW1CLT4</accession>
<dbReference type="Proteomes" id="UP001461498">
    <property type="component" value="Unassembled WGS sequence"/>
</dbReference>
<evidence type="ECO:0000256" key="1">
    <source>
        <dbReference type="SAM" id="MobiDB-lite"/>
    </source>
</evidence>
<proteinExistence type="predicted"/>
<protein>
    <submittedName>
        <fullName evidence="3">Uncharacterized protein</fullName>
    </submittedName>
</protein>
<name>A0AAW1CLT4_9HEMI</name>
<feature type="chain" id="PRO_5043519670" evidence="2">
    <location>
        <begin position="29"/>
        <end position="268"/>
    </location>
</feature>
<keyword evidence="4" id="KW-1185">Reference proteome</keyword>
<feature type="signal peptide" evidence="2">
    <location>
        <begin position="1"/>
        <end position="28"/>
    </location>
</feature>
<evidence type="ECO:0000313" key="4">
    <source>
        <dbReference type="Proteomes" id="UP001461498"/>
    </source>
</evidence>
<organism evidence="3 4">
    <name type="scientific">Rhynocoris fuscipes</name>
    <dbReference type="NCBI Taxonomy" id="488301"/>
    <lineage>
        <taxon>Eukaryota</taxon>
        <taxon>Metazoa</taxon>
        <taxon>Ecdysozoa</taxon>
        <taxon>Arthropoda</taxon>
        <taxon>Hexapoda</taxon>
        <taxon>Insecta</taxon>
        <taxon>Pterygota</taxon>
        <taxon>Neoptera</taxon>
        <taxon>Paraneoptera</taxon>
        <taxon>Hemiptera</taxon>
        <taxon>Heteroptera</taxon>
        <taxon>Panheteroptera</taxon>
        <taxon>Cimicomorpha</taxon>
        <taxon>Reduviidae</taxon>
        <taxon>Harpactorinae</taxon>
        <taxon>Harpactorini</taxon>
        <taxon>Rhynocoris</taxon>
    </lineage>
</organism>
<dbReference type="AlphaFoldDB" id="A0AAW1CLT4"/>
<feature type="region of interest" description="Disordered" evidence="1">
    <location>
        <begin position="30"/>
        <end position="59"/>
    </location>
</feature>
<evidence type="ECO:0000256" key="2">
    <source>
        <dbReference type="SAM" id="SignalP"/>
    </source>
</evidence>
<evidence type="ECO:0000313" key="3">
    <source>
        <dbReference type="EMBL" id="KAK9499397.1"/>
    </source>
</evidence>
<gene>
    <name evidence="3" type="ORF">O3M35_002441</name>
</gene>
<comment type="caution">
    <text evidence="3">The sequence shown here is derived from an EMBL/GenBank/DDBJ whole genome shotgun (WGS) entry which is preliminary data.</text>
</comment>
<keyword evidence="2" id="KW-0732">Signal</keyword>
<dbReference type="EMBL" id="JAPXFL010000011">
    <property type="protein sequence ID" value="KAK9499397.1"/>
    <property type="molecule type" value="Genomic_DNA"/>
</dbReference>
<reference evidence="3 4" key="1">
    <citation type="submission" date="2022-12" db="EMBL/GenBank/DDBJ databases">
        <title>Chromosome-level genome assembly of true bugs.</title>
        <authorList>
            <person name="Ma L."/>
            <person name="Li H."/>
        </authorList>
    </citation>
    <scope>NUCLEOTIDE SEQUENCE [LARGE SCALE GENOMIC DNA]</scope>
    <source>
        <strain evidence="3">Lab_2022b</strain>
    </source>
</reference>
<feature type="region of interest" description="Disordered" evidence="1">
    <location>
        <begin position="105"/>
        <end position="140"/>
    </location>
</feature>